<dbReference type="Gene3D" id="3.40.50.12780">
    <property type="entry name" value="N-terminal domain of ligase-like"/>
    <property type="match status" value="1"/>
</dbReference>
<organism evidence="5 6">
    <name type="scientific">Penicillium desertorum</name>
    <dbReference type="NCBI Taxonomy" id="1303715"/>
    <lineage>
        <taxon>Eukaryota</taxon>
        <taxon>Fungi</taxon>
        <taxon>Dikarya</taxon>
        <taxon>Ascomycota</taxon>
        <taxon>Pezizomycotina</taxon>
        <taxon>Eurotiomycetes</taxon>
        <taxon>Eurotiomycetidae</taxon>
        <taxon>Eurotiales</taxon>
        <taxon>Aspergillaceae</taxon>
        <taxon>Penicillium</taxon>
    </lineage>
</organism>
<evidence type="ECO:0000313" key="5">
    <source>
        <dbReference type="EMBL" id="KAJ5478340.1"/>
    </source>
</evidence>
<dbReference type="InterPro" id="IPR020845">
    <property type="entry name" value="AMP-binding_CS"/>
</dbReference>
<dbReference type="OrthoDB" id="329835at2759"/>
<evidence type="ECO:0000256" key="2">
    <source>
        <dbReference type="ARBA" id="ARBA00022553"/>
    </source>
</evidence>
<dbReference type="GO" id="GO:0044550">
    <property type="term" value="P:secondary metabolite biosynthetic process"/>
    <property type="evidence" value="ECO:0007669"/>
    <property type="project" value="UniProtKB-ARBA"/>
</dbReference>
<dbReference type="PANTHER" id="PTHR43439">
    <property type="entry name" value="PHENYLACETATE-COENZYME A LIGASE"/>
    <property type="match status" value="1"/>
</dbReference>
<keyword evidence="2" id="KW-0597">Phosphoprotein</keyword>
<dbReference type="SUPFAM" id="SSF51735">
    <property type="entry name" value="NAD(P)-binding Rossmann-fold domains"/>
    <property type="match status" value="1"/>
</dbReference>
<reference evidence="5" key="2">
    <citation type="journal article" date="2023" name="IMA Fungus">
        <title>Comparative genomic study of the Penicillium genus elucidates a diverse pangenome and 15 lateral gene transfer events.</title>
        <authorList>
            <person name="Petersen C."/>
            <person name="Sorensen T."/>
            <person name="Nielsen M.R."/>
            <person name="Sondergaard T.E."/>
            <person name="Sorensen J.L."/>
            <person name="Fitzpatrick D.A."/>
            <person name="Frisvad J.C."/>
            <person name="Nielsen K.L."/>
        </authorList>
    </citation>
    <scope>NUCLEOTIDE SEQUENCE</scope>
    <source>
        <strain evidence="5">IBT 17660</strain>
    </source>
</reference>
<keyword evidence="6" id="KW-1185">Reference proteome</keyword>
<dbReference type="InterPro" id="IPR036291">
    <property type="entry name" value="NAD(P)-bd_dom_sf"/>
</dbReference>
<dbReference type="AlphaFoldDB" id="A0A9X0BPW0"/>
<dbReference type="Pfam" id="PF00501">
    <property type="entry name" value="AMP-binding"/>
    <property type="match status" value="1"/>
</dbReference>
<comment type="caution">
    <text evidence="5">The sequence shown here is derived from an EMBL/GenBank/DDBJ whole genome shotgun (WGS) entry which is preliminary data.</text>
</comment>
<dbReference type="Pfam" id="PF07993">
    <property type="entry name" value="NAD_binding_4"/>
    <property type="match status" value="1"/>
</dbReference>
<dbReference type="EMBL" id="JAPWDO010000003">
    <property type="protein sequence ID" value="KAJ5478340.1"/>
    <property type="molecule type" value="Genomic_DNA"/>
</dbReference>
<accession>A0A9X0BPW0</accession>
<keyword evidence="1" id="KW-0596">Phosphopantetheine</keyword>
<dbReference type="Gene3D" id="1.10.1200.10">
    <property type="entry name" value="ACP-like"/>
    <property type="match status" value="1"/>
</dbReference>
<evidence type="ECO:0000259" key="3">
    <source>
        <dbReference type="Pfam" id="PF00501"/>
    </source>
</evidence>
<reference evidence="5" key="1">
    <citation type="submission" date="2022-12" db="EMBL/GenBank/DDBJ databases">
        <authorList>
            <person name="Petersen C."/>
        </authorList>
    </citation>
    <scope>NUCLEOTIDE SEQUENCE</scope>
    <source>
        <strain evidence="5">IBT 17660</strain>
    </source>
</reference>
<sequence length="1089" mass="121052">MAIRDAEPEFVRPFLNVSKNPLTDQSAVHSLPDLIDFDAEHNADHVFALQEIRQGGSHVELTAVTFRELKHAAITCADIIQKCLPAETPEADSSDDMEIRRPVALFLESDINLFVHLAALLYLNIPVLVLSIRLSPSAISHLLGSTSARAIIVSNRTKGTVENAFESPAWEQKKRLRLIQCCPFQQLLQLATVVAPEIPERGIPSDKAMAIILHSSGTTGLPKPIFLSHRYLLGYAACHRLEPSQCIGKRNVSTLPMYHVRIPSIFLVYADCTDVNFDKGFGLLGPCISLATGKTCCLPSASVIPSASSIAELIEKSGSCSLMTIPSILEEAKNNSSLMQALMRLDFVAVGGGAIKPAIGELLVSNGVALLNHYGATEIGAIAPIFVPGDDYDWHYLRIRTDMGLEIKEVGEKDENGDHFYQLVAYPFGWDTPFVIQDLLRRRSGSSHIEVAILGRNDDLLVLSTGEKVLPNRLETVLNRQDGVKTAVVFGQNREEVGVLIEPEEPLHNADVVSFTERIWSVLQQENISLDRHARIASKSMILIKPSHRILPRSDKGSIMRRETYDLFAKEIEEVYATSGARETSSFALGHHPDEMISALRAMVQTCVQDRRLPVANWGESDDWFELGMDSLEATRFARMLSCVSNKESFPALLSEKIQPSFIYQHPSFKALSDRLLASAHSEDPNSTSSHMMINQMLELACKYAPVRIEGRVILLTGATGHLGVHMLDQLSRNTDVLQIICLSRSYQGQDPIHRQSEANRACGVTLPESAWAKIRFVTSNQLHQPELGLPHEEYRRLVRTITHIIHTAWPMDFQRRLSSFVPQVQTIRNLVVPCEDCHRKQKNLSPPRLLFTSSVAVAAHCPDRTKLPESPIPDPSAAADLGYAQAKWVCERVLVEAAKTHGDVLHPIIVRLGQLTGSTGSGIWNSHEHFPAILKASQLIGSLPELDGSFSWIPIDIAAKSIGEVLFSRTRDRHENIVYHIENPIRQPWKPLLPVLASKLRLQTPLPIPFGTWLERASSLAGTEADMSFMQPLLPFLREEFQVLSSGGVVLDTARARRVSRSLRGCNGVSIKLLDLYLESWRRERFLQ</sequence>
<protein>
    <submittedName>
        <fullName evidence="5">NRPS-like protein biosynthetic cluster</fullName>
    </submittedName>
</protein>
<proteinExistence type="predicted"/>
<dbReference type="InterPro" id="IPR051414">
    <property type="entry name" value="Adenylate-forming_Reductase"/>
</dbReference>
<dbReference type="InterPro" id="IPR000873">
    <property type="entry name" value="AMP-dep_synth/lig_dom"/>
</dbReference>
<dbReference type="PROSITE" id="PS00455">
    <property type="entry name" value="AMP_BINDING"/>
    <property type="match status" value="1"/>
</dbReference>
<dbReference type="InterPro" id="IPR013120">
    <property type="entry name" value="FAR_NAD-bd"/>
</dbReference>
<name>A0A9X0BPW0_9EURO</name>
<feature type="domain" description="AMP-dependent synthetase/ligase" evidence="3">
    <location>
        <begin position="101"/>
        <end position="393"/>
    </location>
</feature>
<dbReference type="InterPro" id="IPR036736">
    <property type="entry name" value="ACP-like_sf"/>
</dbReference>
<dbReference type="PANTHER" id="PTHR43439:SF2">
    <property type="entry name" value="ENZYME, PUTATIVE (JCVI)-RELATED"/>
    <property type="match status" value="1"/>
</dbReference>
<evidence type="ECO:0000313" key="6">
    <source>
        <dbReference type="Proteomes" id="UP001147760"/>
    </source>
</evidence>
<feature type="domain" description="Thioester reductase (TE)" evidence="4">
    <location>
        <begin position="716"/>
        <end position="963"/>
    </location>
</feature>
<dbReference type="Gene3D" id="3.40.50.720">
    <property type="entry name" value="NAD(P)-binding Rossmann-like Domain"/>
    <property type="match status" value="1"/>
</dbReference>
<dbReference type="Proteomes" id="UP001147760">
    <property type="component" value="Unassembled WGS sequence"/>
</dbReference>
<dbReference type="Pfam" id="PF23562">
    <property type="entry name" value="AMP-binding_C_3"/>
    <property type="match status" value="1"/>
</dbReference>
<dbReference type="InterPro" id="IPR042099">
    <property type="entry name" value="ANL_N_sf"/>
</dbReference>
<evidence type="ECO:0000256" key="1">
    <source>
        <dbReference type="ARBA" id="ARBA00022450"/>
    </source>
</evidence>
<dbReference type="SUPFAM" id="SSF56801">
    <property type="entry name" value="Acetyl-CoA synthetase-like"/>
    <property type="match status" value="1"/>
</dbReference>
<evidence type="ECO:0000259" key="4">
    <source>
        <dbReference type="Pfam" id="PF07993"/>
    </source>
</evidence>
<gene>
    <name evidence="5" type="ORF">N7530_003849</name>
</gene>